<accession>A0A6N3K8P0</accession>
<evidence type="ECO:0000313" key="3">
    <source>
        <dbReference type="EMBL" id="AXH93423.1"/>
    </source>
</evidence>
<dbReference type="Proteomes" id="UP000253958">
    <property type="component" value="Chromosome"/>
</dbReference>
<dbReference type="AlphaFoldDB" id="A0A6N3K8P0"/>
<dbReference type="GO" id="GO:0016491">
    <property type="term" value="F:oxidoreductase activity"/>
    <property type="evidence" value="ECO:0007669"/>
    <property type="project" value="UniProtKB-KW"/>
</dbReference>
<dbReference type="Gene3D" id="3.40.50.720">
    <property type="entry name" value="NAD(P)-binding Rossmann-like Domain"/>
    <property type="match status" value="1"/>
</dbReference>
<dbReference type="PANTHER" id="PTHR43976:SF16">
    <property type="entry name" value="SHORT-CHAIN DEHYDROGENASE_REDUCTASE FAMILY PROTEIN"/>
    <property type="match status" value="1"/>
</dbReference>
<sequence length="246" mass="26068">MTRHEERVWLVTGASRGLGRAVTEEALEAGDRVAGLARDVTSLAALDRKYPGRLLALPTDVSDRAAVFGAVDRAVAQLGGLDVVFNNAGELLAGMVEEYTEEQVHDHLAVNFLGALWVSQAVLPRLRARGAGHLFQVTSKGAGEGRGGYGLYGAGKAALKALSEALADESRDFGVRVTMLEPGPHATTLGNAMKSTPRLDVYDRTRRRLAAEAPPLGPVASTRKSAARILEIAGLSDPPIREPLEA</sequence>
<gene>
    <name evidence="3" type="ORF">DVH21_27670</name>
    <name evidence="4" type="ORF">F6X54_11590</name>
</gene>
<dbReference type="PANTHER" id="PTHR43976">
    <property type="entry name" value="SHORT CHAIN DEHYDROGENASE"/>
    <property type="match status" value="1"/>
</dbReference>
<dbReference type="InterPro" id="IPR036291">
    <property type="entry name" value="NAD(P)-bd_dom_sf"/>
</dbReference>
<evidence type="ECO:0000313" key="5">
    <source>
        <dbReference type="Proteomes" id="UP000253958"/>
    </source>
</evidence>
<dbReference type="EMBL" id="WAAR01000041">
    <property type="protein sequence ID" value="KAB1116496.1"/>
    <property type="molecule type" value="Genomic_DNA"/>
</dbReference>
<name>A0A6N3K8P0_9ACTN</name>
<dbReference type="EMBL" id="CP031263">
    <property type="protein sequence ID" value="AXH93423.1"/>
    <property type="molecule type" value="Genomic_DNA"/>
</dbReference>
<dbReference type="Proteomes" id="UP000471364">
    <property type="component" value="Unassembled WGS sequence"/>
</dbReference>
<proteinExistence type="inferred from homology"/>
<evidence type="ECO:0000313" key="6">
    <source>
        <dbReference type="Proteomes" id="UP000471364"/>
    </source>
</evidence>
<dbReference type="RefSeq" id="WP_013476207.1">
    <property type="nucleotide sequence ID" value="NZ_CBDRIQ010000059.1"/>
</dbReference>
<evidence type="ECO:0000256" key="1">
    <source>
        <dbReference type="ARBA" id="ARBA00006484"/>
    </source>
</evidence>
<dbReference type="InterPro" id="IPR051911">
    <property type="entry name" value="SDR_oxidoreductase"/>
</dbReference>
<dbReference type="PROSITE" id="PS00061">
    <property type="entry name" value="ADH_SHORT"/>
    <property type="match status" value="1"/>
</dbReference>
<reference evidence="3 5" key="1">
    <citation type="submission" date="2018-07" db="EMBL/GenBank/DDBJ databases">
        <authorList>
            <person name="Ye Y."/>
        </authorList>
    </citation>
    <scope>NUCLEOTIDE SEQUENCE [LARGE SCALE GENOMIC DNA]</scope>
    <source>
        <strain evidence="3">110B</strain>
        <strain evidence="5">H14(2018)</strain>
    </source>
</reference>
<keyword evidence="2" id="KW-0560">Oxidoreductase</keyword>
<dbReference type="Pfam" id="PF00106">
    <property type="entry name" value="adh_short"/>
    <property type="match status" value="1"/>
</dbReference>
<reference evidence="3 5" key="2">
    <citation type="submission" date="2018-08" db="EMBL/GenBank/DDBJ databases">
        <title>Streptomyces kandeliansis sp. nov., an endophytic bacterium isolated from mangrove plant.</title>
        <authorList>
            <person name="Wang R."/>
        </authorList>
    </citation>
    <scope>NUCLEOTIDE SEQUENCE [LARGE SCALE GENOMIC DNA]</scope>
    <source>
        <strain evidence="3">110B</strain>
        <strain evidence="5">H14(2018)</strain>
    </source>
</reference>
<reference evidence="4 6" key="3">
    <citation type="submission" date="2019-09" db="EMBL/GenBank/DDBJ databases">
        <title>High taxonomic diversity of Micromonospora strains isolated from Medicago sativa nodules in different geographical locations.</title>
        <authorList>
            <person name="Martinez-Hidalgo P."/>
            <person name="Flores-Felix J.D."/>
            <person name="Velazquez E."/>
            <person name="Brau L."/>
            <person name="Trujillo M.E."/>
            <person name="Martinez-Molina E."/>
        </authorList>
    </citation>
    <scope>NUCLEOTIDE SEQUENCE [LARGE SCALE GENOMIC DNA]</scope>
    <source>
        <strain evidence="4 6">ALFB5</strain>
    </source>
</reference>
<evidence type="ECO:0000256" key="2">
    <source>
        <dbReference type="ARBA" id="ARBA00023002"/>
    </source>
</evidence>
<keyword evidence="6" id="KW-1185">Reference proteome</keyword>
<dbReference type="SUPFAM" id="SSF51735">
    <property type="entry name" value="NAD(P)-binding Rossmann-fold domains"/>
    <property type="match status" value="1"/>
</dbReference>
<organism evidence="3 5">
    <name type="scientific">Micromonospora aurantiaca</name>
    <name type="common">nom. illeg.</name>
    <dbReference type="NCBI Taxonomy" id="47850"/>
    <lineage>
        <taxon>Bacteria</taxon>
        <taxon>Bacillati</taxon>
        <taxon>Actinomycetota</taxon>
        <taxon>Actinomycetes</taxon>
        <taxon>Micromonosporales</taxon>
        <taxon>Micromonosporaceae</taxon>
        <taxon>Micromonospora</taxon>
    </lineage>
</organism>
<protein>
    <submittedName>
        <fullName evidence="3">SDR family NAD(P)-dependent oxidoreductase</fullName>
    </submittedName>
</protein>
<dbReference type="PRINTS" id="PR00081">
    <property type="entry name" value="GDHRDH"/>
</dbReference>
<dbReference type="InterPro" id="IPR020904">
    <property type="entry name" value="Sc_DH/Rdtase_CS"/>
</dbReference>
<comment type="similarity">
    <text evidence="1">Belongs to the short-chain dehydrogenases/reductases (SDR) family.</text>
</comment>
<dbReference type="InterPro" id="IPR002347">
    <property type="entry name" value="SDR_fam"/>
</dbReference>
<evidence type="ECO:0000313" key="4">
    <source>
        <dbReference type="EMBL" id="KAB1116496.1"/>
    </source>
</evidence>